<evidence type="ECO:0000256" key="2">
    <source>
        <dbReference type="SAM" id="SignalP"/>
    </source>
</evidence>
<feature type="signal peptide" evidence="2">
    <location>
        <begin position="1"/>
        <end position="22"/>
    </location>
</feature>
<evidence type="ECO:0000259" key="3">
    <source>
        <dbReference type="Pfam" id="PF04200"/>
    </source>
</evidence>
<dbReference type="Proteomes" id="UP000001845">
    <property type="component" value="Chromosome"/>
</dbReference>
<feature type="compositionally biased region" description="Pro residues" evidence="1">
    <location>
        <begin position="45"/>
        <end position="60"/>
    </location>
</feature>
<evidence type="ECO:0000313" key="4">
    <source>
        <dbReference type="EMBL" id="ADE19562.1"/>
    </source>
</evidence>
<dbReference type="Pfam" id="PF04200">
    <property type="entry name" value="Lipoprotein_17"/>
    <property type="match status" value="2"/>
</dbReference>
<dbReference type="AlphaFoldDB" id="D5E4P3"/>
<keyword evidence="2" id="KW-0732">Signal</keyword>
<dbReference type="KEGG" id="mcd:MCRO_0053"/>
<dbReference type="OrthoDB" id="9825345at2"/>
<evidence type="ECO:0000256" key="1">
    <source>
        <dbReference type="SAM" id="MobiDB-lite"/>
    </source>
</evidence>
<feature type="chain" id="PRO_5003071351" evidence="2">
    <location>
        <begin position="23"/>
        <end position="523"/>
    </location>
</feature>
<feature type="compositionally biased region" description="Basic and acidic residues" evidence="1">
    <location>
        <begin position="31"/>
        <end position="41"/>
    </location>
</feature>
<gene>
    <name evidence="4" type="ordered locus">MCRO_0053</name>
</gene>
<dbReference type="InterPro" id="IPR007326">
    <property type="entry name" value="Lipoprotein-assoc_dom"/>
</dbReference>
<evidence type="ECO:0000313" key="5">
    <source>
        <dbReference type="Proteomes" id="UP000001845"/>
    </source>
</evidence>
<dbReference type="RefSeq" id="WP_013054339.1">
    <property type="nucleotide sequence ID" value="NC_014014.1"/>
</dbReference>
<dbReference type="EMBL" id="CP001991">
    <property type="protein sequence ID" value="ADE19562.1"/>
    <property type="molecule type" value="Genomic_DNA"/>
</dbReference>
<organism evidence="4 5">
    <name type="scientific">Mycoplasma crocodyli (strain ATCC 51981 / MP145)</name>
    <dbReference type="NCBI Taxonomy" id="512564"/>
    <lineage>
        <taxon>Bacteria</taxon>
        <taxon>Bacillati</taxon>
        <taxon>Mycoplasmatota</taxon>
        <taxon>Mollicutes</taxon>
        <taxon>Mycoplasmataceae</taxon>
        <taxon>Mycoplasma</taxon>
    </lineage>
</organism>
<feature type="region of interest" description="Disordered" evidence="1">
    <location>
        <begin position="31"/>
        <end position="60"/>
    </location>
</feature>
<name>D5E4P3_MYCCM</name>
<reference evidence="5" key="1">
    <citation type="submission" date="2010-03" db="EMBL/GenBank/DDBJ databases">
        <title>The complete genome of Mycoplasma crocodyli MP145.</title>
        <authorList>
            <person name="Glass J.I."/>
            <person name="Durkin A.S."/>
            <person name="Hostetler J."/>
            <person name="Jackson J."/>
            <person name="Johnson J."/>
            <person name="May M.A."/>
            <person name="Paralanov V."/>
            <person name="Radune D."/>
            <person name="Szczypinski B."/>
            <person name="Brown D.R."/>
        </authorList>
    </citation>
    <scope>NUCLEOTIDE SEQUENCE [LARGE SCALE GENOMIC DNA]</scope>
    <source>
        <strain evidence="5">ATCC 51981 / MP145</strain>
    </source>
</reference>
<keyword evidence="4" id="KW-0449">Lipoprotein</keyword>
<feature type="domain" description="Lipoprotein-associated type-17" evidence="3">
    <location>
        <begin position="95"/>
        <end position="165"/>
    </location>
</feature>
<dbReference type="HOGENOM" id="CLU_520555_0_0_14"/>
<protein>
    <submittedName>
        <fullName evidence="4">Putative lipoprotein</fullName>
    </submittedName>
</protein>
<dbReference type="eggNOG" id="ENOG5030N9Q">
    <property type="taxonomic scope" value="Bacteria"/>
</dbReference>
<feature type="domain" description="Lipoprotein-associated type-17" evidence="3">
    <location>
        <begin position="299"/>
        <end position="386"/>
    </location>
</feature>
<proteinExistence type="predicted"/>
<reference evidence="4 5" key="3">
    <citation type="journal article" date="2011" name="J. Bacteriol.">
        <title>Genome sequences of Mycoplasma alligatoris A21JP2T and Mycoplasma crocodyli MP145T.</title>
        <authorList>
            <person name="Brown D.R."/>
            <person name="Farmerie W.G."/>
            <person name="May M."/>
            <person name="Benders G.A."/>
            <person name="Durkin A.S."/>
            <person name="Hlavinka K."/>
            <person name="Hostetler J."/>
            <person name="Jackson J."/>
            <person name="Johnson J."/>
            <person name="Miller R.H."/>
            <person name="Paralanov V."/>
            <person name="Radune D."/>
            <person name="Szczypinski B."/>
            <person name="Glass J.I."/>
        </authorList>
    </citation>
    <scope>NUCLEOTIDE SEQUENCE [LARGE SCALE GENOMIC DNA]</scope>
    <source>
        <strain evidence="5">ATCC 51981 / MP145</strain>
    </source>
</reference>
<accession>D5E4P3</accession>
<dbReference type="PROSITE" id="PS51257">
    <property type="entry name" value="PROKAR_LIPOPROTEIN"/>
    <property type="match status" value="1"/>
</dbReference>
<sequence>MKKKILLAGLTALSVIPFSIIAISCNNQNEKDKNEVNKTETPETPETPTPSQPVTPPVKPVDPVVKPKESMPWTVLSPAKVTPKVTEVFDVNKVEVILNSLDLLPSQMTTDGMTKLDPKYFVVNNLSKDVTYTTNLLDFNDDKGEISLELVFMRDNVQTTRKTYSLKANKMPSVFDVYLYNKETLNKLPESFKIDTNTKLEDLRKYANIVFSVNGNAIASEKTLERYTVKFITSKKEANNTISIGYKVVKPPFYTLKSKEGEGSPVESVNVKTITLTTENEINSVASGIKVNDADVHNNVTASHLYWTHKHDSGRNTLSSRFVNNGLITIPTVNSNKVYSPVIVAVTADDKKGELSVQYHLKDSESPYSEPETSEVKTITIPNFKKVSVEFSNDHDGIKDKFHIHYGTRDELAKRFSNIQGFKAWYDDNTKVGKLENYNGGYKPQNLFKVWYNKVNGDITTDNRDISLSEENAPFFEVLEISKEKAKQDNGTENIKVSIKLKVSMQLYGFDQSDFETTIWFWK</sequence>
<reference key="2">
    <citation type="submission" date="2010-03" db="EMBL/GenBank/DDBJ databases">
        <authorList>
            <person name="Ma Z."/>
            <person name="Wang X."/>
            <person name="Liu H."/>
        </authorList>
    </citation>
    <scope>NUCLEOTIDE SEQUENCE</scope>
    <source>
        <strain>MP145</strain>
    </source>
</reference>
<keyword evidence="5" id="KW-1185">Reference proteome</keyword>